<dbReference type="Pfam" id="PF06824">
    <property type="entry name" value="Glyco_hydro_125"/>
    <property type="match status" value="1"/>
</dbReference>
<dbReference type="EMBL" id="JBELPZ010000007">
    <property type="protein sequence ID" value="MFL9844537.1"/>
    <property type="molecule type" value="Genomic_DNA"/>
</dbReference>
<dbReference type="SMART" id="SM01149">
    <property type="entry name" value="DUF1237"/>
    <property type="match status" value="1"/>
</dbReference>
<dbReference type="RefSeq" id="WP_408084787.1">
    <property type="nucleotide sequence ID" value="NZ_JBELPZ010000007.1"/>
</dbReference>
<evidence type="ECO:0000313" key="1">
    <source>
        <dbReference type="EMBL" id="MFL9844537.1"/>
    </source>
</evidence>
<dbReference type="GO" id="GO:0016787">
    <property type="term" value="F:hydrolase activity"/>
    <property type="evidence" value="ECO:0007669"/>
    <property type="project" value="UniProtKB-KW"/>
</dbReference>
<accession>A0ABW8YYU2</accession>
<dbReference type="PIRSF" id="PIRSF028846">
    <property type="entry name" value="UCP028846"/>
    <property type="match status" value="1"/>
</dbReference>
<proteinExistence type="predicted"/>
<gene>
    <name evidence="1" type="ORF">ABS766_08905</name>
</gene>
<dbReference type="PANTHER" id="PTHR31047:SF0">
    <property type="entry name" value="MEIOTICALLY UP-REGULATED GENE 157 PROTEIN"/>
    <property type="match status" value="1"/>
</dbReference>
<dbReference type="InterPro" id="IPR012341">
    <property type="entry name" value="6hp_glycosidase-like_sf"/>
</dbReference>
<evidence type="ECO:0000313" key="2">
    <source>
        <dbReference type="Proteomes" id="UP001629156"/>
    </source>
</evidence>
<dbReference type="InterPro" id="IPR008928">
    <property type="entry name" value="6-hairpin_glycosidase_sf"/>
</dbReference>
<comment type="caution">
    <text evidence="1">The sequence shown here is derived from an EMBL/GenBank/DDBJ whole genome shotgun (WGS) entry which is preliminary data.</text>
</comment>
<dbReference type="Proteomes" id="UP001629156">
    <property type="component" value="Unassembled WGS sequence"/>
</dbReference>
<dbReference type="InterPro" id="IPR008313">
    <property type="entry name" value="GH125"/>
</dbReference>
<dbReference type="PANTHER" id="PTHR31047">
    <property type="entry name" value="MEIOTICALLY UP-REGULATED GENE 157 PROTEIN"/>
    <property type="match status" value="1"/>
</dbReference>
<protein>
    <submittedName>
        <fullName evidence="1">Glycoside hydrolase family 125 protein</fullName>
    </submittedName>
</protein>
<keyword evidence="2" id="KW-1185">Reference proteome</keyword>
<sequence>MERRKFLENTALLSSLTLINPSELFSATPGMAIKDFPVVRTPKNKRNFESMLVEKTIEEFQKNVKDKELAWLFNNCFPNTLDTTVTYSDKNGKPDTYVITGDIDAMWLRDSSAQVWPYMAFAGKDKKLKNLIAGVINRQTEYVLKDPYANAFYNDPQKKGEWSTDHTDMKPGVHERKYEIDSLCYPIRLAYNYWKNTGDTTPFDANWVKAIKTTLQVFKSQQEKTGKNPYSFQRTTQFATDTRPLKGYGYPVNPVGLVCSAFRPSDDATVFSFLIPSNFFLVVSMKQAAEMMRTIKKDEATAKELEALSAEVDAAIKKYGIVNHKKYGDIYAFEVDGFGNHLLMDDANVPSLLALPYLNAIDVNDTIYQNTRKFILSTDNPFFFKGKVAEGIGGPHVGMDMIWPMAIIMRAMTSNNNDEIKDCIKMLKASHGDTGFMHESFHKDDAKNFTRAWFAWTNTLFGELLWNTYKKNPLLLAS</sequence>
<keyword evidence="1" id="KW-0378">Hydrolase</keyword>
<dbReference type="SUPFAM" id="SSF48208">
    <property type="entry name" value="Six-hairpin glycosidases"/>
    <property type="match status" value="1"/>
</dbReference>
<organism evidence="1 2">
    <name type="scientific">Flavobacterium rhizosphaerae</name>
    <dbReference type="NCBI Taxonomy" id="3163298"/>
    <lineage>
        <taxon>Bacteria</taxon>
        <taxon>Pseudomonadati</taxon>
        <taxon>Bacteroidota</taxon>
        <taxon>Flavobacteriia</taxon>
        <taxon>Flavobacteriales</taxon>
        <taxon>Flavobacteriaceae</taxon>
        <taxon>Flavobacterium</taxon>
    </lineage>
</organism>
<name>A0ABW8YYU2_9FLAO</name>
<dbReference type="Gene3D" id="1.50.10.10">
    <property type="match status" value="1"/>
</dbReference>
<reference evidence="1 2" key="1">
    <citation type="submission" date="2024-06" db="EMBL/GenBank/DDBJ databases">
        <authorList>
            <person name="Kaempfer P."/>
            <person name="Viver T."/>
        </authorList>
    </citation>
    <scope>NUCLEOTIDE SEQUENCE [LARGE SCALE GENOMIC DNA]</scope>
    <source>
        <strain evidence="1 2">ST-119</strain>
    </source>
</reference>